<dbReference type="EMBL" id="JBHSXS010000007">
    <property type="protein sequence ID" value="MFC6881178.1"/>
    <property type="molecule type" value="Genomic_DNA"/>
</dbReference>
<keyword evidence="3" id="KW-1185">Reference proteome</keyword>
<dbReference type="SUPFAM" id="SSF109854">
    <property type="entry name" value="DinB/YfiT-like putative metalloenzymes"/>
    <property type="match status" value="1"/>
</dbReference>
<evidence type="ECO:0000313" key="2">
    <source>
        <dbReference type="EMBL" id="MFC6881178.1"/>
    </source>
</evidence>
<protein>
    <submittedName>
        <fullName evidence="2">TIGR03086 family metal-binding protein</fullName>
    </submittedName>
</protein>
<name>A0ABW2CHA9_9ACTN</name>
<dbReference type="Gene3D" id="1.20.120.450">
    <property type="entry name" value="dinb family like domain"/>
    <property type="match status" value="1"/>
</dbReference>
<comment type="caution">
    <text evidence="2">The sequence shown here is derived from an EMBL/GenBank/DDBJ whole genome shotgun (WGS) entry which is preliminary data.</text>
</comment>
<dbReference type="InterPro" id="IPR017517">
    <property type="entry name" value="Maleyloyr_isom"/>
</dbReference>
<sequence length="206" mass="22020">MDVLNELLRSDFRDLDRRASDLYLSTVARVDPARLHLPTPCPDWTLHGLLRHQVSQDEGFAAAARGAGGTLAVWRGGRLGGDPLAAARASAGLVEKAFAEDGVPEREFVLPEVRDGGGFPGALAITFHFVDLVVHAWDVAATIGAPWEPGEELTEAALKVAAIVPADPETRGPGLSFDQVVPFRDGPPEHRLLALLGRSPAWRPGC</sequence>
<proteinExistence type="predicted"/>
<dbReference type="Proteomes" id="UP001596380">
    <property type="component" value="Unassembled WGS sequence"/>
</dbReference>
<feature type="domain" description="Mycothiol-dependent maleylpyruvate isomerase metal-binding" evidence="1">
    <location>
        <begin position="22"/>
        <end position="140"/>
    </location>
</feature>
<dbReference type="NCBIfam" id="TIGR03086">
    <property type="entry name" value="TIGR03086 family metal-binding protein"/>
    <property type="match status" value="1"/>
</dbReference>
<organism evidence="2 3">
    <name type="scientific">Actinomadura yumaensis</name>
    <dbReference type="NCBI Taxonomy" id="111807"/>
    <lineage>
        <taxon>Bacteria</taxon>
        <taxon>Bacillati</taxon>
        <taxon>Actinomycetota</taxon>
        <taxon>Actinomycetes</taxon>
        <taxon>Streptosporangiales</taxon>
        <taxon>Thermomonosporaceae</taxon>
        <taxon>Actinomadura</taxon>
    </lineage>
</organism>
<accession>A0ABW2CHA9</accession>
<dbReference type="InterPro" id="IPR034660">
    <property type="entry name" value="DinB/YfiT-like"/>
</dbReference>
<reference evidence="3" key="1">
    <citation type="journal article" date="2019" name="Int. J. Syst. Evol. Microbiol.">
        <title>The Global Catalogue of Microorganisms (GCM) 10K type strain sequencing project: providing services to taxonomists for standard genome sequencing and annotation.</title>
        <authorList>
            <consortium name="The Broad Institute Genomics Platform"/>
            <consortium name="The Broad Institute Genome Sequencing Center for Infectious Disease"/>
            <person name="Wu L."/>
            <person name="Ma J."/>
        </authorList>
    </citation>
    <scope>NUCLEOTIDE SEQUENCE [LARGE SCALE GENOMIC DNA]</scope>
    <source>
        <strain evidence="3">JCM 3369</strain>
    </source>
</reference>
<gene>
    <name evidence="2" type="ORF">ACFQKB_15525</name>
</gene>
<dbReference type="RefSeq" id="WP_160819331.1">
    <property type="nucleotide sequence ID" value="NZ_JBHSXE010000001.1"/>
</dbReference>
<dbReference type="InterPro" id="IPR017520">
    <property type="entry name" value="CHP03086"/>
</dbReference>
<dbReference type="NCBIfam" id="TIGR03083">
    <property type="entry name" value="maleylpyruvate isomerase family mycothiol-dependent enzyme"/>
    <property type="match status" value="1"/>
</dbReference>
<evidence type="ECO:0000313" key="3">
    <source>
        <dbReference type="Proteomes" id="UP001596380"/>
    </source>
</evidence>
<dbReference type="Pfam" id="PF11716">
    <property type="entry name" value="MDMPI_N"/>
    <property type="match status" value="1"/>
</dbReference>
<evidence type="ECO:0000259" key="1">
    <source>
        <dbReference type="Pfam" id="PF11716"/>
    </source>
</evidence>
<dbReference type="InterPro" id="IPR024344">
    <property type="entry name" value="MDMPI_metal-binding"/>
</dbReference>